<dbReference type="Proteomes" id="UP000675881">
    <property type="component" value="Chromosome 7"/>
</dbReference>
<evidence type="ECO:0000256" key="1">
    <source>
        <dbReference type="ARBA" id="ARBA00023015"/>
    </source>
</evidence>
<dbReference type="OrthoDB" id="5752at2759"/>
<name>A0A7R8D2F6_LEPSM</name>
<proteinExistence type="predicted"/>
<evidence type="ECO:0000259" key="4">
    <source>
        <dbReference type="Pfam" id="PF09247"/>
    </source>
</evidence>
<dbReference type="GO" id="GO:0005669">
    <property type="term" value="C:transcription factor TFIID complex"/>
    <property type="evidence" value="ECO:0007669"/>
    <property type="project" value="InterPro"/>
</dbReference>
<dbReference type="EC" id="2.3.1.48" evidence="5"/>
<gene>
    <name evidence="5" type="ORF">LSAA_13364</name>
</gene>
<feature type="region of interest" description="Disordered" evidence="3">
    <location>
        <begin position="293"/>
        <end position="322"/>
    </location>
</feature>
<feature type="compositionally biased region" description="Basic and acidic residues" evidence="3">
    <location>
        <begin position="114"/>
        <end position="128"/>
    </location>
</feature>
<dbReference type="PANTHER" id="PTHR13900">
    <property type="entry name" value="TRANSCRIPTION INITIATION FACTOR TFIID"/>
    <property type="match status" value="1"/>
</dbReference>
<dbReference type="Pfam" id="PF09247">
    <property type="entry name" value="TBP-binding"/>
    <property type="match status" value="1"/>
</dbReference>
<keyword evidence="1" id="KW-0805">Transcription regulation</keyword>
<dbReference type="GO" id="GO:0004402">
    <property type="term" value="F:histone acetyltransferase activity"/>
    <property type="evidence" value="ECO:0007669"/>
    <property type="project" value="InterPro"/>
</dbReference>
<keyword evidence="5" id="KW-0012">Acyltransferase</keyword>
<evidence type="ECO:0000313" key="6">
    <source>
        <dbReference type="Proteomes" id="UP000675881"/>
    </source>
</evidence>
<evidence type="ECO:0000256" key="2">
    <source>
        <dbReference type="ARBA" id="ARBA00023163"/>
    </source>
</evidence>
<feature type="region of interest" description="Disordered" evidence="3">
    <location>
        <begin position="233"/>
        <end position="266"/>
    </location>
</feature>
<sequence length="322" mass="35935">MENLTGFMFGNVDSSGNLDGDSVLGGLCGTSDVMRGLSSLLSTKELLKDVLSVKEEEGDLCEGEVVKAEDATDYGDIEEALSDEDSSSSEGGSENENEAEEEKGPAFGEEEGVDKETSAERTLDKILLDRSLMPPPSMDKTRGDKSRRPLAAMLPEKFKEMDVRELFPEFRANKVLRFSRLFGIKASHRPRIWKEQGSKIKKLKMSHAWEFNYADFPEDPEAYEVDAAIKFHRPAGDDSNGKEGNKDGNGKETSSRKGPKSTDWRTGPAEYWYDLLDLPPVIDNFDYVSAANAASIEQDDTKDEVKDKREEEKLKKIPKKRT</sequence>
<dbReference type="InterPro" id="IPR036741">
    <property type="entry name" value="TAFII-230_TBP-bd_sf"/>
</dbReference>
<feature type="compositionally biased region" description="Basic and acidic residues" evidence="3">
    <location>
        <begin position="303"/>
        <end position="315"/>
    </location>
</feature>
<reference evidence="5" key="1">
    <citation type="submission" date="2021-02" db="EMBL/GenBank/DDBJ databases">
        <authorList>
            <person name="Bekaert M."/>
        </authorList>
    </citation>
    <scope>NUCLEOTIDE SEQUENCE</scope>
    <source>
        <strain evidence="5">IoA-00</strain>
    </source>
</reference>
<feature type="compositionally biased region" description="Basic and acidic residues" evidence="3">
    <location>
        <begin position="234"/>
        <end position="263"/>
    </location>
</feature>
<feature type="domain" description="TAFII-230 TBP-binding" evidence="4">
    <location>
        <begin position="3"/>
        <end position="24"/>
    </location>
</feature>
<keyword evidence="2" id="KW-0804">Transcription</keyword>
<dbReference type="EMBL" id="HG994586">
    <property type="protein sequence ID" value="CAF3004887.1"/>
    <property type="molecule type" value="Genomic_DNA"/>
</dbReference>
<dbReference type="GO" id="GO:0017025">
    <property type="term" value="F:TBP-class protein binding"/>
    <property type="evidence" value="ECO:0007669"/>
    <property type="project" value="InterPro"/>
</dbReference>
<evidence type="ECO:0000313" key="5">
    <source>
        <dbReference type="EMBL" id="CAF3004887.1"/>
    </source>
</evidence>
<dbReference type="InterPro" id="IPR040240">
    <property type="entry name" value="TAF1"/>
</dbReference>
<dbReference type="PANTHER" id="PTHR13900:SF0">
    <property type="entry name" value="TRANSCRIPTION INITIATION FACTOR TFIID SUBUNIT 1"/>
    <property type="match status" value="1"/>
</dbReference>
<evidence type="ECO:0000256" key="3">
    <source>
        <dbReference type="SAM" id="MobiDB-lite"/>
    </source>
</evidence>
<dbReference type="AlphaFoldDB" id="A0A7R8D2F6"/>
<protein>
    <submittedName>
        <fullName evidence="5">TAF1</fullName>
        <ecNumber evidence="5">2.3.1.48</ecNumber>
        <ecNumber evidence="5">2.7.11.1</ecNumber>
    </submittedName>
</protein>
<dbReference type="GO" id="GO:0016251">
    <property type="term" value="F:RNA polymerase II general transcription initiation factor activity"/>
    <property type="evidence" value="ECO:0007669"/>
    <property type="project" value="InterPro"/>
</dbReference>
<feature type="compositionally biased region" description="Acidic residues" evidence="3">
    <location>
        <begin position="71"/>
        <end position="101"/>
    </location>
</feature>
<dbReference type="GO" id="GO:0051123">
    <property type="term" value="P:RNA polymerase II preinitiation complex assembly"/>
    <property type="evidence" value="ECO:0007669"/>
    <property type="project" value="TreeGrafter"/>
</dbReference>
<organism evidence="5 6">
    <name type="scientific">Lepeophtheirus salmonis</name>
    <name type="common">Salmon louse</name>
    <name type="synonym">Caligus salmonis</name>
    <dbReference type="NCBI Taxonomy" id="72036"/>
    <lineage>
        <taxon>Eukaryota</taxon>
        <taxon>Metazoa</taxon>
        <taxon>Ecdysozoa</taxon>
        <taxon>Arthropoda</taxon>
        <taxon>Crustacea</taxon>
        <taxon>Multicrustacea</taxon>
        <taxon>Hexanauplia</taxon>
        <taxon>Copepoda</taxon>
        <taxon>Siphonostomatoida</taxon>
        <taxon>Caligidae</taxon>
        <taxon>Lepeophtheirus</taxon>
    </lineage>
</organism>
<dbReference type="Gene3D" id="1.10.1100.10">
    <property type="entry name" value="TAFII-230 TBP-binding domain"/>
    <property type="match status" value="1"/>
</dbReference>
<keyword evidence="5" id="KW-0808">Transferase</keyword>
<accession>A0A7R8D2F6</accession>
<dbReference type="InterPro" id="IPR009067">
    <property type="entry name" value="TAF_II_230-bd"/>
</dbReference>
<keyword evidence="6" id="KW-1185">Reference proteome</keyword>
<dbReference type="GO" id="GO:0004674">
    <property type="term" value="F:protein serine/threonine kinase activity"/>
    <property type="evidence" value="ECO:0007669"/>
    <property type="project" value="UniProtKB-EC"/>
</dbReference>
<feature type="region of interest" description="Disordered" evidence="3">
    <location>
        <begin position="58"/>
        <end position="146"/>
    </location>
</feature>
<dbReference type="EC" id="2.7.11.1" evidence="5"/>